<feature type="domain" description="HDOD" evidence="2">
    <location>
        <begin position="204"/>
        <end position="389"/>
    </location>
</feature>
<evidence type="ECO:0000259" key="2">
    <source>
        <dbReference type="PROSITE" id="PS51833"/>
    </source>
</evidence>
<sequence>MHQGDFHGGFVARQPILDKNENLYGYELLYRNGQVDFYNHFDGDNATIDVLVNSFITIGVDKVSEQKKCFINFTESLLLNGFPTYFPAEYVVVEILEDIEPTEEIIRSIKELKKLGYIIALDDFIYEDKYFELVKLADIIKVEFPKATFEQHKKFLLLSKEYEIKLLAEKVETRQEFDLAVKLGYHLFQGYFFSKPVLIKADDVPVYSHFHFDIIQEINKPDPDIGIVTSLVERDVALSYKLLKVINTASYEMKRKVTSIKQAIVLLGLTEVRKWVTVISLSGLTKDIPDQAIHLSLTRAKMGENLSDYLGIDSSELFMLGMFSIIDVLLHRPMEIAIEGLPFSLEVKEALLGEENVYTDILSLMKSLETCNWEQFTIYSEKLNINEETSLHCYSKAMERSNYIVEVTAS</sequence>
<dbReference type="InterPro" id="IPR013976">
    <property type="entry name" value="HDOD"/>
</dbReference>
<dbReference type="InterPro" id="IPR014408">
    <property type="entry name" value="dGMP_Pdiesterase_EAL/HD-GYP"/>
</dbReference>
<feature type="domain" description="EAL" evidence="1">
    <location>
        <begin position="1"/>
        <end position="210"/>
    </location>
</feature>
<dbReference type="Gene3D" id="3.20.20.450">
    <property type="entry name" value="EAL domain"/>
    <property type="match status" value="1"/>
</dbReference>
<evidence type="ECO:0000313" key="3">
    <source>
        <dbReference type="EMBL" id="MBM6616518.1"/>
    </source>
</evidence>
<proteinExistence type="predicted"/>
<keyword evidence="4" id="KW-1185">Reference proteome</keyword>
<dbReference type="InterPro" id="IPR052340">
    <property type="entry name" value="RNase_Y/CdgJ"/>
</dbReference>
<dbReference type="RefSeq" id="WP_204201907.1">
    <property type="nucleotide sequence ID" value="NZ_JAFELM010000013.1"/>
</dbReference>
<dbReference type="PROSITE" id="PS51833">
    <property type="entry name" value="HDOD"/>
    <property type="match status" value="1"/>
</dbReference>
<dbReference type="PANTHER" id="PTHR33525">
    <property type="match status" value="1"/>
</dbReference>
<dbReference type="SMART" id="SM00052">
    <property type="entry name" value="EAL"/>
    <property type="match status" value="1"/>
</dbReference>
<dbReference type="SUPFAM" id="SSF141868">
    <property type="entry name" value="EAL domain-like"/>
    <property type="match status" value="1"/>
</dbReference>
<evidence type="ECO:0000313" key="4">
    <source>
        <dbReference type="Proteomes" id="UP001518925"/>
    </source>
</evidence>
<name>A0ABS2DDJ3_9BACI</name>
<dbReference type="Gene3D" id="1.10.3210.10">
    <property type="entry name" value="Hypothetical protein af1432"/>
    <property type="match status" value="1"/>
</dbReference>
<dbReference type="PANTHER" id="PTHR33525:SF4">
    <property type="entry name" value="CYCLIC DI-GMP PHOSPHODIESTERASE CDGJ"/>
    <property type="match status" value="1"/>
</dbReference>
<dbReference type="PIRSF" id="PIRSF003180">
    <property type="entry name" value="DiGMPpdiest_YuxH"/>
    <property type="match status" value="1"/>
</dbReference>
<dbReference type="PROSITE" id="PS50883">
    <property type="entry name" value="EAL"/>
    <property type="match status" value="1"/>
</dbReference>
<gene>
    <name evidence="3" type="ORF">JR050_02330</name>
</gene>
<evidence type="ECO:0000259" key="1">
    <source>
        <dbReference type="PROSITE" id="PS50883"/>
    </source>
</evidence>
<dbReference type="SUPFAM" id="SSF109604">
    <property type="entry name" value="HD-domain/PDEase-like"/>
    <property type="match status" value="1"/>
</dbReference>
<dbReference type="InterPro" id="IPR001633">
    <property type="entry name" value="EAL_dom"/>
</dbReference>
<accession>A0ABS2DDJ3</accession>
<dbReference type="Pfam" id="PF00563">
    <property type="entry name" value="EAL"/>
    <property type="match status" value="1"/>
</dbReference>
<protein>
    <submittedName>
        <fullName evidence="3">HDOD domain-containing protein</fullName>
    </submittedName>
</protein>
<dbReference type="InterPro" id="IPR035919">
    <property type="entry name" value="EAL_sf"/>
</dbReference>
<dbReference type="Proteomes" id="UP001518925">
    <property type="component" value="Unassembled WGS sequence"/>
</dbReference>
<dbReference type="Pfam" id="PF08668">
    <property type="entry name" value="HDOD"/>
    <property type="match status" value="1"/>
</dbReference>
<reference evidence="3 4" key="1">
    <citation type="submission" date="2021-02" db="EMBL/GenBank/DDBJ databases">
        <title>Bacillus sp. RD4P76, an endophyte from a halophyte.</title>
        <authorList>
            <person name="Sun J.-Q."/>
        </authorList>
    </citation>
    <scope>NUCLEOTIDE SEQUENCE [LARGE SCALE GENOMIC DNA]</scope>
    <source>
        <strain evidence="3 4">RD4P76</strain>
    </source>
</reference>
<dbReference type="EMBL" id="JAFELM010000013">
    <property type="protein sequence ID" value="MBM6616518.1"/>
    <property type="molecule type" value="Genomic_DNA"/>
</dbReference>
<organism evidence="3 4">
    <name type="scientific">Bacillus suaedaesalsae</name>
    <dbReference type="NCBI Taxonomy" id="2810349"/>
    <lineage>
        <taxon>Bacteria</taxon>
        <taxon>Bacillati</taxon>
        <taxon>Bacillota</taxon>
        <taxon>Bacilli</taxon>
        <taxon>Bacillales</taxon>
        <taxon>Bacillaceae</taxon>
        <taxon>Bacillus</taxon>
    </lineage>
</organism>
<comment type="caution">
    <text evidence="3">The sequence shown here is derived from an EMBL/GenBank/DDBJ whole genome shotgun (WGS) entry which is preliminary data.</text>
</comment>